<evidence type="ECO:0000313" key="3">
    <source>
        <dbReference type="EMBL" id="CEG56989.1"/>
    </source>
</evidence>
<accession>A0A098G4R9</accession>
<keyword evidence="2" id="KW-0812">Transmembrane</keyword>
<gene>
    <name evidence="3" type="ORF">LFA_1580</name>
</gene>
<feature type="transmembrane region" description="Helical" evidence="2">
    <location>
        <begin position="531"/>
        <end position="553"/>
    </location>
</feature>
<evidence type="ECO:0008006" key="5">
    <source>
        <dbReference type="Google" id="ProtNLM"/>
    </source>
</evidence>
<dbReference type="Proteomes" id="UP000032430">
    <property type="component" value="Chromosome I"/>
</dbReference>
<feature type="coiled-coil region" evidence="1">
    <location>
        <begin position="394"/>
        <end position="444"/>
    </location>
</feature>
<dbReference type="RefSeq" id="WP_045095561.1">
    <property type="nucleotide sequence ID" value="NZ_LN614827.1"/>
</dbReference>
<keyword evidence="4" id="KW-1185">Reference proteome</keyword>
<dbReference type="KEGG" id="lfa:LFA_1580"/>
<dbReference type="AlphaFoldDB" id="A0A098G4R9"/>
<sequence length="601" mass="67118">MTKKNQELLIDAINNLGLDIPSDVFHFDFNRTDGQKYLEKAPSIPCLIRKSSVDGCFALDRYDPHRDTYSHLLIVPPKTENEEFKFCHYENGVMTEISTLSAYLNVANIPTLKWQQLKTRLEQHPPQKNAVMSIQSLDQQVIALNATQVDEYARDNPSVKKSGDGHTGLAIAQTLHAPFVVVRTEGNRAEANKVLEGHLVNNGLLVLTGHGNPDGNMIAGNYLNKDQMLFVQQRERGSIDIVSSALEAGLKSGDQINILLSICYGAADTQKNGNSFAHKLAKEFAKHGISTTIIASVKPVHRFGTGAIEQGKLTFTNEVGMAPTDIRVFSTQVDTPNANPVIDIYKPNEIIQLSREGFKFINPYKPIAQSSTSKDDAPQNIIITPTPLSKITQQPELVEKQQRLEKEKQLLEQQRLLEKEKQQRLEQEKQCKEQQNTIDQYKAKPEIAKLFNAIKNMENYGEKLLGIGADKGTTAISLAKELDKKLVDFLLKSSTTPPTQEQFEQFKADFKGALHDKDDVMHQHREQWKPIVANILLALSGIGLIAIIIKATAHVIDASLNKKQLSFNQAFFFAKTQSQELGDKIDESLEDTSLNSTQNKN</sequence>
<evidence type="ECO:0000313" key="4">
    <source>
        <dbReference type="Proteomes" id="UP000032430"/>
    </source>
</evidence>
<proteinExistence type="predicted"/>
<evidence type="ECO:0000256" key="2">
    <source>
        <dbReference type="SAM" id="Phobius"/>
    </source>
</evidence>
<dbReference type="EMBL" id="LN614827">
    <property type="protein sequence ID" value="CEG56989.1"/>
    <property type="molecule type" value="Genomic_DNA"/>
</dbReference>
<protein>
    <recommendedName>
        <fullName evidence="5">Peptidase C80 domain-containing protein</fullName>
    </recommendedName>
</protein>
<keyword evidence="1" id="KW-0175">Coiled coil</keyword>
<dbReference type="HOGENOM" id="CLU_453998_0_0_6"/>
<dbReference type="OrthoDB" id="5652479at2"/>
<evidence type="ECO:0000256" key="1">
    <source>
        <dbReference type="SAM" id="Coils"/>
    </source>
</evidence>
<organism evidence="3 4">
    <name type="scientific">Legionella fallonii LLAP-10</name>
    <dbReference type="NCBI Taxonomy" id="1212491"/>
    <lineage>
        <taxon>Bacteria</taxon>
        <taxon>Pseudomonadati</taxon>
        <taxon>Pseudomonadota</taxon>
        <taxon>Gammaproteobacteria</taxon>
        <taxon>Legionellales</taxon>
        <taxon>Legionellaceae</taxon>
        <taxon>Legionella</taxon>
    </lineage>
</organism>
<reference evidence="4" key="1">
    <citation type="submission" date="2014-09" db="EMBL/GenBank/DDBJ databases">
        <authorList>
            <person name="Gomez-Valero L."/>
        </authorList>
    </citation>
    <scope>NUCLEOTIDE SEQUENCE [LARGE SCALE GENOMIC DNA]</scope>
    <source>
        <strain evidence="4">ATCC700992</strain>
    </source>
</reference>
<name>A0A098G4R9_9GAMM</name>
<keyword evidence="2" id="KW-0472">Membrane</keyword>
<keyword evidence="2" id="KW-1133">Transmembrane helix</keyword>